<dbReference type="PANTHER" id="PTHR47253:SF4">
    <property type="entry name" value="ISOCHORISMATE SYNTHASE 2, CHLOROPLASTIC"/>
    <property type="match status" value="1"/>
</dbReference>
<comment type="cofactor">
    <cofactor evidence="5">
        <name>Mg(2+)</name>
        <dbReference type="ChEBI" id="CHEBI:18420"/>
    </cofactor>
</comment>
<dbReference type="InterPro" id="IPR044250">
    <property type="entry name" value="MenF-like"/>
</dbReference>
<comment type="similarity">
    <text evidence="2 5">Belongs to the isochorismate synthase family.</text>
</comment>
<feature type="domain" description="Chorismate-utilising enzyme C-terminal" evidence="6">
    <location>
        <begin position="193"/>
        <end position="449"/>
    </location>
</feature>
<dbReference type="Gene3D" id="3.60.120.10">
    <property type="entry name" value="Anthranilate synthase"/>
    <property type="match status" value="1"/>
</dbReference>
<dbReference type="InterPro" id="IPR034681">
    <property type="entry name" value="MenF"/>
</dbReference>
<dbReference type="InterPro" id="IPR005801">
    <property type="entry name" value="ADC_synthase"/>
</dbReference>
<dbReference type="HAMAP" id="MF_01935">
    <property type="entry name" value="MenF"/>
    <property type="match status" value="1"/>
</dbReference>
<name>A0A1R4I453_9GAMM</name>
<dbReference type="AlphaFoldDB" id="A0A1R4I453"/>
<dbReference type="EC" id="5.4.4.2" evidence="5"/>
<accession>A0A1R4I453</accession>
<dbReference type="SUPFAM" id="SSF56322">
    <property type="entry name" value="ADC synthase"/>
    <property type="match status" value="1"/>
</dbReference>
<keyword evidence="5" id="KW-0474">Menaquinone biosynthesis</keyword>
<evidence type="ECO:0000256" key="1">
    <source>
        <dbReference type="ARBA" id="ARBA00000799"/>
    </source>
</evidence>
<evidence type="ECO:0000256" key="3">
    <source>
        <dbReference type="ARBA" id="ARBA00022842"/>
    </source>
</evidence>
<gene>
    <name evidence="5" type="primary">menF</name>
    <name evidence="7" type="ORF">CZ787_16310</name>
</gene>
<comment type="pathway">
    <text evidence="5">Quinol/quinone metabolism; menaquinone biosynthesis.</text>
</comment>
<dbReference type="NCBIfam" id="TIGR00543">
    <property type="entry name" value="isochor_syn"/>
    <property type="match status" value="1"/>
</dbReference>
<comment type="catalytic activity">
    <reaction evidence="1 5">
        <text>chorismate = isochorismate</text>
        <dbReference type="Rhea" id="RHEA:18985"/>
        <dbReference type="ChEBI" id="CHEBI:29748"/>
        <dbReference type="ChEBI" id="CHEBI:29780"/>
        <dbReference type="EC" id="5.4.4.2"/>
    </reaction>
</comment>
<evidence type="ECO:0000313" key="7">
    <source>
        <dbReference type="EMBL" id="SJN14671.1"/>
    </source>
</evidence>
<dbReference type="GO" id="GO:0000287">
    <property type="term" value="F:magnesium ion binding"/>
    <property type="evidence" value="ECO:0007669"/>
    <property type="project" value="UniProtKB-UniRule"/>
</dbReference>
<protein>
    <recommendedName>
        <fullName evidence="5">Isochorismate synthase MenF</fullName>
        <ecNumber evidence="5">5.4.4.2</ecNumber>
    </recommendedName>
    <alternativeName>
        <fullName evidence="5">Isochorismate mutase</fullName>
    </alternativeName>
</protein>
<comment type="caution">
    <text evidence="7">The sequence shown here is derived from an EMBL/GenBank/DDBJ whole genome shotgun (WGS) entry which is preliminary data.</text>
</comment>
<organism evidence="7 8">
    <name type="scientific">Halomonas citrativorans</name>
    <dbReference type="NCBI Taxonomy" id="2742612"/>
    <lineage>
        <taxon>Bacteria</taxon>
        <taxon>Pseudomonadati</taxon>
        <taxon>Pseudomonadota</taxon>
        <taxon>Gammaproteobacteria</taxon>
        <taxon>Oceanospirillales</taxon>
        <taxon>Halomonadaceae</taxon>
        <taxon>Halomonas</taxon>
    </lineage>
</organism>
<sequence length="460" mass="50543">MRWVTGSSVAYGLAHMNSQSAVAELMDRLDALSVSSLQGVIRLSVPYRVDSLMGWLEAQTVFPRGYWKARDAGAPEYATLGVVSAADSLEMLQADLAKLATLPGEQPDYFGGMAFDATSPGWAHFKNCCFILPRVELKRSQQGTLLTLNLRFDDRCGDHEIAEARAFLASLQQEQPLPPLRPHAYLRYDAPAQQAWSAWVSQVTHADQLCHTPKVVLSRETRLVIADDASKTPSPWALLGRWQAEAAACFQLGIQWNSETAFIGCPPERLYQREGTQLVTEALAGTTHRGADAQQDQYLAEALLADTKNSLENQCVYEDILARLEPLSHVVQTGEAHVLKLHSVQHIRRLIHAELHHTVTDQALLASLPPTPAVGGVPRALALAFIRQHERHQRGWYAGVFGRVSLASTELAVAIRCAHIGANEIRLYAGAGIVAGSQPDAEWRELDNKIADIMSLLNMG</sequence>
<dbReference type="Proteomes" id="UP000196331">
    <property type="component" value="Unassembled WGS sequence"/>
</dbReference>
<evidence type="ECO:0000256" key="2">
    <source>
        <dbReference type="ARBA" id="ARBA00005297"/>
    </source>
</evidence>
<keyword evidence="4 5" id="KW-0413">Isomerase</keyword>
<dbReference type="GO" id="GO:0009234">
    <property type="term" value="P:menaquinone biosynthetic process"/>
    <property type="evidence" value="ECO:0007669"/>
    <property type="project" value="UniProtKB-UniRule"/>
</dbReference>
<comment type="function">
    <text evidence="5">Catalyzes the conversion of chorismate to isochorismate.</text>
</comment>
<dbReference type="InterPro" id="IPR015890">
    <property type="entry name" value="Chorismate_C"/>
</dbReference>
<reference evidence="7 8" key="1">
    <citation type="submission" date="2017-02" db="EMBL/GenBank/DDBJ databases">
        <authorList>
            <person name="Dridi B."/>
        </authorList>
    </citation>
    <scope>NUCLEOTIDE SEQUENCE [LARGE SCALE GENOMIC DNA]</scope>
    <source>
        <strain evidence="7 8">JB380</strain>
    </source>
</reference>
<evidence type="ECO:0000313" key="8">
    <source>
        <dbReference type="Proteomes" id="UP000196331"/>
    </source>
</evidence>
<keyword evidence="3 5" id="KW-0460">Magnesium</keyword>
<feature type="binding site" evidence="5">
    <location>
        <position position="312"/>
    </location>
    <ligand>
        <name>Mg(2+)</name>
        <dbReference type="ChEBI" id="CHEBI:18420"/>
    </ligand>
</feature>
<dbReference type="EMBL" id="FUKM01000057">
    <property type="protein sequence ID" value="SJN14671.1"/>
    <property type="molecule type" value="Genomic_DNA"/>
</dbReference>
<feature type="binding site" evidence="5">
    <location>
        <position position="445"/>
    </location>
    <ligand>
        <name>Mg(2+)</name>
        <dbReference type="ChEBI" id="CHEBI:18420"/>
    </ligand>
</feature>
<dbReference type="UniPathway" id="UPA01057">
    <property type="reaction ID" value="UER00163"/>
</dbReference>
<dbReference type="GO" id="GO:0008909">
    <property type="term" value="F:isochorismate synthase activity"/>
    <property type="evidence" value="ECO:0007669"/>
    <property type="project" value="UniProtKB-UniRule"/>
</dbReference>
<dbReference type="PANTHER" id="PTHR47253">
    <property type="match status" value="1"/>
</dbReference>
<proteinExistence type="inferred from homology"/>
<feature type="active site" description="Proton donor" evidence="5">
    <location>
        <position position="268"/>
    </location>
</feature>
<dbReference type="InterPro" id="IPR004561">
    <property type="entry name" value="IsoChor_synthase"/>
</dbReference>
<comment type="pathway">
    <text evidence="5">Quinol/quinone metabolism; 1,4-dihydroxy-2-naphthoate biosynthesis; 1,4-dihydroxy-2-naphthoate from chorismate: step 1/7.</text>
</comment>
<dbReference type="UniPathway" id="UPA00079"/>
<keyword evidence="5" id="KW-0479">Metal-binding</keyword>
<evidence type="ECO:0000256" key="5">
    <source>
        <dbReference type="HAMAP-Rule" id="MF_01935"/>
    </source>
</evidence>
<dbReference type="Pfam" id="PF00425">
    <property type="entry name" value="Chorismate_bind"/>
    <property type="match status" value="1"/>
</dbReference>
<feature type="active site" description="Proton acceptor" evidence="5">
    <location>
        <position position="214"/>
    </location>
</feature>
<evidence type="ECO:0000256" key="4">
    <source>
        <dbReference type="ARBA" id="ARBA00023235"/>
    </source>
</evidence>
<evidence type="ECO:0000259" key="6">
    <source>
        <dbReference type="Pfam" id="PF00425"/>
    </source>
</evidence>